<dbReference type="AlphaFoldDB" id="A0A5E4R3E1"/>
<evidence type="ECO:0000313" key="2">
    <source>
        <dbReference type="Proteomes" id="UP000324832"/>
    </source>
</evidence>
<protein>
    <submittedName>
        <fullName evidence="1">Uncharacterized protein</fullName>
    </submittedName>
</protein>
<name>A0A5E4R3E1_9NEOP</name>
<dbReference type="EMBL" id="FZQP02006904">
    <property type="protein sequence ID" value="VVD04856.1"/>
    <property type="molecule type" value="Genomic_DNA"/>
</dbReference>
<dbReference type="Proteomes" id="UP000324832">
    <property type="component" value="Unassembled WGS sequence"/>
</dbReference>
<gene>
    <name evidence="1" type="ORF">LSINAPIS_LOCUS14526</name>
</gene>
<reference evidence="1 2" key="1">
    <citation type="submission" date="2017-07" db="EMBL/GenBank/DDBJ databases">
        <authorList>
            <person name="Talla V."/>
            <person name="Backstrom N."/>
        </authorList>
    </citation>
    <scope>NUCLEOTIDE SEQUENCE [LARGE SCALE GENOMIC DNA]</scope>
</reference>
<evidence type="ECO:0000313" key="1">
    <source>
        <dbReference type="EMBL" id="VVD04856.1"/>
    </source>
</evidence>
<keyword evidence="2" id="KW-1185">Reference proteome</keyword>
<accession>A0A5E4R3E1</accession>
<organism evidence="1 2">
    <name type="scientific">Leptidea sinapis</name>
    <dbReference type="NCBI Taxonomy" id="189913"/>
    <lineage>
        <taxon>Eukaryota</taxon>
        <taxon>Metazoa</taxon>
        <taxon>Ecdysozoa</taxon>
        <taxon>Arthropoda</taxon>
        <taxon>Hexapoda</taxon>
        <taxon>Insecta</taxon>
        <taxon>Pterygota</taxon>
        <taxon>Neoptera</taxon>
        <taxon>Endopterygota</taxon>
        <taxon>Lepidoptera</taxon>
        <taxon>Glossata</taxon>
        <taxon>Ditrysia</taxon>
        <taxon>Papilionoidea</taxon>
        <taxon>Pieridae</taxon>
        <taxon>Dismorphiinae</taxon>
        <taxon>Leptidea</taxon>
    </lineage>
</organism>
<sequence length="72" mass="8171">MSADSNGQRSFCSKAVSFMYAQVSDWPMLEDLGPWREGGFENPGIYSRVPASYLRIEHYHKTSLCRGHRCVG</sequence>
<proteinExistence type="predicted"/>